<gene>
    <name evidence="5" type="ORF">GE115_11870</name>
</gene>
<dbReference type="GO" id="GO:0044550">
    <property type="term" value="P:secondary metabolite biosynthetic process"/>
    <property type="evidence" value="ECO:0007669"/>
    <property type="project" value="TreeGrafter"/>
</dbReference>
<evidence type="ECO:0000256" key="2">
    <source>
        <dbReference type="ARBA" id="ARBA00023315"/>
    </source>
</evidence>
<dbReference type="SUPFAM" id="SSF53901">
    <property type="entry name" value="Thiolase-like"/>
    <property type="match status" value="1"/>
</dbReference>
<proteinExistence type="predicted"/>
<sequence>MYGPAKALGSVEVDVAELLEAHGPVRPGFLEKTGFRKLYATADDESAVDLGTDAARSLDPEWWVPVVDGLIHVSSTGSLVAPGNAHLLHERLGLPREIFLLDVNDACTGFVRSLVVADALIESGAVSTVMIVAADTYTKLYDDSELKVSPLFSDGASALILSGQPLADVPEHVPAYEWEILATSFLSEGVHAGELCITHDRDRASGHLTMNGGAVFNFVLRNLGGVLTRLRDDAGIEEEIEIDWYVHQGSRAVVNAVEKALGAAPDALFRSSEYGNVVQSSIPFQLADAPASAETIGLVGFGVGLTMAGALVRQVRI</sequence>
<organism evidence="5 6">
    <name type="scientific">Agromyces agglutinans</name>
    <dbReference type="NCBI Taxonomy" id="2662258"/>
    <lineage>
        <taxon>Bacteria</taxon>
        <taxon>Bacillati</taxon>
        <taxon>Actinomycetota</taxon>
        <taxon>Actinomycetes</taxon>
        <taxon>Micrococcales</taxon>
        <taxon>Microbacteriaceae</taxon>
        <taxon>Agromyces</taxon>
    </lineage>
</organism>
<evidence type="ECO:0000259" key="4">
    <source>
        <dbReference type="Pfam" id="PF08545"/>
    </source>
</evidence>
<keyword evidence="6" id="KW-1185">Reference proteome</keyword>
<evidence type="ECO:0008006" key="7">
    <source>
        <dbReference type="Google" id="ProtNLM"/>
    </source>
</evidence>
<protein>
    <recommendedName>
        <fullName evidence="7">3-oxoacyl-ACP synthase</fullName>
    </recommendedName>
</protein>
<evidence type="ECO:0000313" key="6">
    <source>
        <dbReference type="Proteomes" id="UP000431080"/>
    </source>
</evidence>
<dbReference type="InterPro" id="IPR013747">
    <property type="entry name" value="ACP_syn_III_C"/>
</dbReference>
<dbReference type="GO" id="GO:0004315">
    <property type="term" value="F:3-oxoacyl-[acyl-carrier-protein] synthase activity"/>
    <property type="evidence" value="ECO:0007669"/>
    <property type="project" value="InterPro"/>
</dbReference>
<feature type="domain" description="Beta-ketoacyl-[acyl-carrier-protein] synthase III N-terminal" evidence="4">
    <location>
        <begin position="101"/>
        <end position="164"/>
    </location>
</feature>
<dbReference type="Gene3D" id="3.40.47.10">
    <property type="match status" value="2"/>
</dbReference>
<keyword evidence="1" id="KW-0808">Transferase</keyword>
<dbReference type="PANTHER" id="PTHR34069:SF2">
    <property type="entry name" value="BETA-KETOACYL-[ACYL-CARRIER-PROTEIN] SYNTHASE III"/>
    <property type="match status" value="1"/>
</dbReference>
<dbReference type="PANTHER" id="PTHR34069">
    <property type="entry name" value="3-OXOACYL-[ACYL-CARRIER-PROTEIN] SYNTHASE 3"/>
    <property type="match status" value="1"/>
</dbReference>
<reference evidence="5 6" key="1">
    <citation type="submission" date="2019-10" db="EMBL/GenBank/DDBJ databases">
        <authorList>
            <person name="Nie G."/>
            <person name="Ming H."/>
            <person name="Yi B."/>
        </authorList>
    </citation>
    <scope>NUCLEOTIDE SEQUENCE [LARGE SCALE GENOMIC DNA]</scope>
    <source>
        <strain evidence="5 6">CFH 90414</strain>
    </source>
</reference>
<keyword evidence="2" id="KW-0012">Acyltransferase</keyword>
<dbReference type="Pfam" id="PF08541">
    <property type="entry name" value="ACP_syn_III_C"/>
    <property type="match status" value="1"/>
</dbReference>
<dbReference type="InterPro" id="IPR013751">
    <property type="entry name" value="ACP_syn_III_N"/>
</dbReference>
<dbReference type="GO" id="GO:0006633">
    <property type="term" value="P:fatty acid biosynthetic process"/>
    <property type="evidence" value="ECO:0007669"/>
    <property type="project" value="InterPro"/>
</dbReference>
<feature type="domain" description="Beta-ketoacyl-[acyl-carrier-protein] synthase III C-terminal" evidence="3">
    <location>
        <begin position="241"/>
        <end position="313"/>
    </location>
</feature>
<dbReference type="AlphaFoldDB" id="A0A6I2F9V4"/>
<dbReference type="Pfam" id="PF08545">
    <property type="entry name" value="ACP_syn_III"/>
    <property type="match status" value="1"/>
</dbReference>
<comment type="caution">
    <text evidence="5">The sequence shown here is derived from an EMBL/GenBank/DDBJ whole genome shotgun (WGS) entry which is preliminary data.</text>
</comment>
<dbReference type="InterPro" id="IPR016039">
    <property type="entry name" value="Thiolase-like"/>
</dbReference>
<name>A0A6I2F9V4_9MICO</name>
<accession>A0A6I2F9V4</accession>
<evidence type="ECO:0000256" key="1">
    <source>
        <dbReference type="ARBA" id="ARBA00022679"/>
    </source>
</evidence>
<evidence type="ECO:0000259" key="3">
    <source>
        <dbReference type="Pfam" id="PF08541"/>
    </source>
</evidence>
<dbReference type="EMBL" id="WJIF01000006">
    <property type="protein sequence ID" value="MRG60557.1"/>
    <property type="molecule type" value="Genomic_DNA"/>
</dbReference>
<dbReference type="Proteomes" id="UP000431080">
    <property type="component" value="Unassembled WGS sequence"/>
</dbReference>
<evidence type="ECO:0000313" key="5">
    <source>
        <dbReference type="EMBL" id="MRG60557.1"/>
    </source>
</evidence>
<dbReference type="RefSeq" id="WP_172979874.1">
    <property type="nucleotide sequence ID" value="NZ_WJIF01000006.1"/>
</dbReference>